<accession>A0ACC2RN10</accession>
<keyword evidence="2" id="KW-1185">Reference proteome</keyword>
<evidence type="ECO:0000313" key="1">
    <source>
        <dbReference type="EMBL" id="KAJ9051472.1"/>
    </source>
</evidence>
<name>A0ACC2RN10_9FUNG</name>
<evidence type="ECO:0000313" key="2">
    <source>
        <dbReference type="Proteomes" id="UP001165960"/>
    </source>
</evidence>
<proteinExistence type="predicted"/>
<reference evidence="1" key="1">
    <citation type="submission" date="2022-04" db="EMBL/GenBank/DDBJ databases">
        <title>Genome of the entomopathogenic fungus Entomophthora muscae.</title>
        <authorList>
            <person name="Elya C."/>
            <person name="Lovett B.R."/>
            <person name="Lee E."/>
            <person name="Macias A.M."/>
            <person name="Hajek A.E."/>
            <person name="De Bivort B.L."/>
            <person name="Kasson M.T."/>
            <person name="De Fine Licht H.H."/>
            <person name="Stajich J.E."/>
        </authorList>
    </citation>
    <scope>NUCLEOTIDE SEQUENCE</scope>
    <source>
        <strain evidence="1">Berkeley</strain>
    </source>
</reference>
<gene>
    <name evidence="1" type="ORF">DSO57_1004209</name>
</gene>
<comment type="caution">
    <text evidence="1">The sequence shown here is derived from an EMBL/GenBank/DDBJ whole genome shotgun (WGS) entry which is preliminary data.</text>
</comment>
<protein>
    <submittedName>
        <fullName evidence="1">Uncharacterized protein</fullName>
    </submittedName>
</protein>
<sequence length="107" mass="12295">MIPYSLTGHIHEREAGRHLKTPVYFSPHVASFFRGITLTISVPLPAGVDFTSQSLLDLYSSTYSQHRLNRCPRRGTVGQGQSKPSRCPCRRISRWPKMDPELFWWPP</sequence>
<dbReference type="Proteomes" id="UP001165960">
    <property type="component" value="Unassembled WGS sequence"/>
</dbReference>
<organism evidence="1 2">
    <name type="scientific">Entomophthora muscae</name>
    <dbReference type="NCBI Taxonomy" id="34485"/>
    <lineage>
        <taxon>Eukaryota</taxon>
        <taxon>Fungi</taxon>
        <taxon>Fungi incertae sedis</taxon>
        <taxon>Zoopagomycota</taxon>
        <taxon>Entomophthoromycotina</taxon>
        <taxon>Entomophthoromycetes</taxon>
        <taxon>Entomophthorales</taxon>
        <taxon>Entomophthoraceae</taxon>
        <taxon>Entomophthora</taxon>
    </lineage>
</organism>
<dbReference type="EMBL" id="QTSX02007110">
    <property type="protein sequence ID" value="KAJ9051472.1"/>
    <property type="molecule type" value="Genomic_DNA"/>
</dbReference>